<sequence length="97" mass="11210">PEQANLSDDEEGSQSFDNESTSDDEPFLNNDEMFAIFKYQERFRLSDITINSLIGFFSLVLKDIDLHQFKDFPPTAYKAKKLLEIKKPTKTFATCPH</sequence>
<keyword evidence="3" id="KW-1185">Reference proteome</keyword>
<dbReference type="EMBL" id="CAJVPQ010021353">
    <property type="protein sequence ID" value="CAG8758173.1"/>
    <property type="molecule type" value="Genomic_DNA"/>
</dbReference>
<name>A0A9N9IZ47_9GLOM</name>
<evidence type="ECO:0000256" key="1">
    <source>
        <dbReference type="SAM" id="MobiDB-lite"/>
    </source>
</evidence>
<feature type="non-terminal residue" evidence="2">
    <location>
        <position position="97"/>
    </location>
</feature>
<reference evidence="2" key="1">
    <citation type="submission" date="2021-06" db="EMBL/GenBank/DDBJ databases">
        <authorList>
            <person name="Kallberg Y."/>
            <person name="Tangrot J."/>
            <person name="Rosling A."/>
        </authorList>
    </citation>
    <scope>NUCLEOTIDE SEQUENCE</scope>
    <source>
        <strain evidence="2">UK204</strain>
    </source>
</reference>
<feature type="region of interest" description="Disordered" evidence="1">
    <location>
        <begin position="1"/>
        <end position="27"/>
    </location>
</feature>
<proteinExistence type="predicted"/>
<organism evidence="2 3">
    <name type="scientific">Funneliformis caledonium</name>
    <dbReference type="NCBI Taxonomy" id="1117310"/>
    <lineage>
        <taxon>Eukaryota</taxon>
        <taxon>Fungi</taxon>
        <taxon>Fungi incertae sedis</taxon>
        <taxon>Mucoromycota</taxon>
        <taxon>Glomeromycotina</taxon>
        <taxon>Glomeromycetes</taxon>
        <taxon>Glomerales</taxon>
        <taxon>Glomeraceae</taxon>
        <taxon>Funneliformis</taxon>
    </lineage>
</organism>
<evidence type="ECO:0000313" key="3">
    <source>
        <dbReference type="Proteomes" id="UP000789570"/>
    </source>
</evidence>
<accession>A0A9N9IZ47</accession>
<comment type="caution">
    <text evidence="2">The sequence shown here is derived from an EMBL/GenBank/DDBJ whole genome shotgun (WGS) entry which is preliminary data.</text>
</comment>
<feature type="non-terminal residue" evidence="2">
    <location>
        <position position="1"/>
    </location>
</feature>
<protein>
    <submittedName>
        <fullName evidence="2">14470_t:CDS:1</fullName>
    </submittedName>
</protein>
<dbReference type="AlphaFoldDB" id="A0A9N9IZ47"/>
<evidence type="ECO:0000313" key="2">
    <source>
        <dbReference type="EMBL" id="CAG8758173.1"/>
    </source>
</evidence>
<dbReference type="Proteomes" id="UP000789570">
    <property type="component" value="Unassembled WGS sequence"/>
</dbReference>
<gene>
    <name evidence="2" type="ORF">FCALED_LOCUS16749</name>
</gene>
<dbReference type="OrthoDB" id="2379551at2759"/>